<dbReference type="SUPFAM" id="SSF53822">
    <property type="entry name" value="Periplasmic binding protein-like I"/>
    <property type="match status" value="1"/>
</dbReference>
<evidence type="ECO:0000259" key="8">
    <source>
        <dbReference type="Pfam" id="PF02608"/>
    </source>
</evidence>
<dbReference type="InterPro" id="IPR028082">
    <property type="entry name" value="Peripla_BP_I"/>
</dbReference>
<evidence type="ECO:0000256" key="6">
    <source>
        <dbReference type="ARBA" id="ARBA00023288"/>
    </source>
</evidence>
<evidence type="ECO:0000256" key="7">
    <source>
        <dbReference type="SAM" id="SignalP"/>
    </source>
</evidence>
<dbReference type="CDD" id="cd19964">
    <property type="entry name" value="PBP1_BMP-like"/>
    <property type="match status" value="1"/>
</dbReference>
<dbReference type="Gene3D" id="3.40.50.2300">
    <property type="match status" value="2"/>
</dbReference>
<dbReference type="AlphaFoldDB" id="A0A4R6RXZ9"/>
<evidence type="ECO:0000256" key="2">
    <source>
        <dbReference type="ARBA" id="ARBA00008610"/>
    </source>
</evidence>
<comment type="caution">
    <text evidence="9">The sequence shown here is derived from an EMBL/GenBank/DDBJ whole genome shotgun (WGS) entry which is preliminary data.</text>
</comment>
<dbReference type="InterPro" id="IPR003760">
    <property type="entry name" value="PnrA-like"/>
</dbReference>
<organism evidence="9 10">
    <name type="scientific">Halanaerobium saccharolyticum</name>
    <dbReference type="NCBI Taxonomy" id="43595"/>
    <lineage>
        <taxon>Bacteria</taxon>
        <taxon>Bacillati</taxon>
        <taxon>Bacillota</taxon>
        <taxon>Clostridia</taxon>
        <taxon>Halanaerobiales</taxon>
        <taxon>Halanaerobiaceae</taxon>
        <taxon>Halanaerobium</taxon>
    </lineage>
</organism>
<reference evidence="9 10" key="1">
    <citation type="submission" date="2019-03" db="EMBL/GenBank/DDBJ databases">
        <title>Subsurface microbial communities from deep shales in Ohio and West Virginia, USA.</title>
        <authorList>
            <person name="Wrighton K."/>
        </authorList>
    </citation>
    <scope>NUCLEOTIDE SEQUENCE [LARGE SCALE GENOMIC DNA]</scope>
    <source>
        <strain evidence="9 10">MSL 7</strain>
    </source>
</reference>
<feature type="signal peptide" evidence="7">
    <location>
        <begin position="1"/>
        <end position="25"/>
    </location>
</feature>
<dbReference type="PANTHER" id="PTHR34296">
    <property type="entry name" value="TRANSCRIPTIONAL ACTIVATOR PROTEIN MED"/>
    <property type="match status" value="1"/>
</dbReference>
<keyword evidence="5" id="KW-0472">Membrane</keyword>
<evidence type="ECO:0000256" key="5">
    <source>
        <dbReference type="ARBA" id="ARBA00023136"/>
    </source>
</evidence>
<dbReference type="Pfam" id="PF02608">
    <property type="entry name" value="Bmp"/>
    <property type="match status" value="1"/>
</dbReference>
<dbReference type="PANTHER" id="PTHR34296:SF2">
    <property type="entry name" value="ABC TRANSPORTER GUANOSINE-BINDING PROTEIN NUPN"/>
    <property type="match status" value="1"/>
</dbReference>
<keyword evidence="6" id="KW-0449">Lipoprotein</keyword>
<sequence>MRNKIILTAVFLLLFTVLLSSAVLAEGRVAIVFATGGLGDQSFNDAAFEGVKAAREKYGVKFDAAEPASISEYETYLTQFSALNRYDLIISIGFDQADALSNVSQRFPDQSYAIVDTVVDQPNVASYVYAEKERGFLMGAAAALMTTRTDNEMINSEKVIGVIGGMKIPLIDQNIAGYMAGAEYIAPEVEVIHSYVGAWADPAKGKELATSMIEQGADVIWGAAGRSGLGVLTAAEENNIYGIGADSDQGDVAPGHILTNGMKFVNNTVERAIMQVMEGQFEPGVHVLGVKEEGLGYTESLLPADVIEELEEIETKIAAGEIEIPATIEEARN</sequence>
<comment type="subcellular location">
    <subcellularLocation>
        <location evidence="1">Cell membrane</location>
        <topology evidence="1">Lipid-anchor</topology>
    </subcellularLocation>
</comment>
<protein>
    <submittedName>
        <fullName evidence="9">Nucleoside-binding protein</fullName>
    </submittedName>
</protein>
<evidence type="ECO:0000313" key="9">
    <source>
        <dbReference type="EMBL" id="TDP91734.1"/>
    </source>
</evidence>
<evidence type="ECO:0000313" key="10">
    <source>
        <dbReference type="Proteomes" id="UP000295176"/>
    </source>
</evidence>
<accession>A0A4R6RXZ9</accession>
<evidence type="ECO:0000256" key="3">
    <source>
        <dbReference type="ARBA" id="ARBA00022475"/>
    </source>
</evidence>
<dbReference type="InterPro" id="IPR050957">
    <property type="entry name" value="BMP_lipoprotein"/>
</dbReference>
<dbReference type="RefSeq" id="WP_133530632.1">
    <property type="nucleotide sequence ID" value="NZ_SNXX01000016.1"/>
</dbReference>
<gene>
    <name evidence="9" type="ORF">C7957_11617</name>
</gene>
<comment type="similarity">
    <text evidence="2">Belongs to the BMP lipoprotein family.</text>
</comment>
<evidence type="ECO:0000256" key="4">
    <source>
        <dbReference type="ARBA" id="ARBA00022729"/>
    </source>
</evidence>
<dbReference type="GO" id="GO:0005886">
    <property type="term" value="C:plasma membrane"/>
    <property type="evidence" value="ECO:0007669"/>
    <property type="project" value="UniProtKB-SubCell"/>
</dbReference>
<name>A0A4R6RXZ9_9FIRM</name>
<dbReference type="Proteomes" id="UP000295176">
    <property type="component" value="Unassembled WGS sequence"/>
</dbReference>
<feature type="domain" description="ABC transporter substrate-binding protein PnrA-like" evidence="8">
    <location>
        <begin position="30"/>
        <end position="326"/>
    </location>
</feature>
<dbReference type="EMBL" id="SNXX01000016">
    <property type="protein sequence ID" value="TDP91734.1"/>
    <property type="molecule type" value="Genomic_DNA"/>
</dbReference>
<evidence type="ECO:0000256" key="1">
    <source>
        <dbReference type="ARBA" id="ARBA00004193"/>
    </source>
</evidence>
<feature type="chain" id="PRO_5038732035" evidence="7">
    <location>
        <begin position="26"/>
        <end position="333"/>
    </location>
</feature>
<proteinExistence type="inferred from homology"/>
<keyword evidence="4 7" id="KW-0732">Signal</keyword>
<keyword evidence="3" id="KW-1003">Cell membrane</keyword>